<evidence type="ECO:0000256" key="2">
    <source>
        <dbReference type="ARBA" id="ARBA00022448"/>
    </source>
</evidence>
<evidence type="ECO:0000313" key="9">
    <source>
        <dbReference type="EMBL" id="NYH86881.1"/>
    </source>
</evidence>
<feature type="transmembrane region" description="Helical" evidence="8">
    <location>
        <begin position="21"/>
        <end position="45"/>
    </location>
</feature>
<accession>A0A1I2YMQ1</accession>
<evidence type="ECO:0000256" key="1">
    <source>
        <dbReference type="ARBA" id="ARBA00004429"/>
    </source>
</evidence>
<feature type="transmembrane region" description="Helical" evidence="8">
    <location>
        <begin position="290"/>
        <end position="313"/>
    </location>
</feature>
<feature type="transmembrane region" description="Helical" evidence="8">
    <location>
        <begin position="165"/>
        <end position="191"/>
    </location>
</feature>
<dbReference type="GO" id="GO:0005886">
    <property type="term" value="C:plasma membrane"/>
    <property type="evidence" value="ECO:0007669"/>
    <property type="project" value="UniProtKB-SubCell"/>
</dbReference>
<evidence type="ECO:0000256" key="4">
    <source>
        <dbReference type="ARBA" id="ARBA00022692"/>
    </source>
</evidence>
<keyword evidence="2" id="KW-0813">Transport</keyword>
<keyword evidence="4 8" id="KW-0812">Transmembrane</keyword>
<dbReference type="SUPFAM" id="SSF103473">
    <property type="entry name" value="MFS general substrate transporter"/>
    <property type="match status" value="1"/>
</dbReference>
<feature type="transmembrane region" description="Helical" evidence="8">
    <location>
        <begin position="51"/>
        <end position="72"/>
    </location>
</feature>
<evidence type="ECO:0000256" key="8">
    <source>
        <dbReference type="SAM" id="Phobius"/>
    </source>
</evidence>
<feature type="region of interest" description="Disordered" evidence="7">
    <location>
        <begin position="407"/>
        <end position="429"/>
    </location>
</feature>
<protein>
    <submittedName>
        <fullName evidence="9">MFS family permease</fullName>
    </submittedName>
    <submittedName>
        <fullName evidence="10">Predicted arabinose efflux permease, MFS family</fullName>
    </submittedName>
</protein>
<dbReference type="EMBL" id="JACBZA010000001">
    <property type="protein sequence ID" value="NYH86881.1"/>
    <property type="molecule type" value="Genomic_DNA"/>
</dbReference>
<reference evidence="10 11" key="1">
    <citation type="submission" date="2016-10" db="EMBL/GenBank/DDBJ databases">
        <authorList>
            <person name="de Groot N.N."/>
        </authorList>
    </citation>
    <scope>NUCLEOTIDE SEQUENCE [LARGE SCALE GENOMIC DNA]</scope>
    <source>
        <strain evidence="10 11">CPCC 202808</strain>
    </source>
</reference>
<keyword evidence="12" id="KW-1185">Reference proteome</keyword>
<dbReference type="Proteomes" id="UP000199052">
    <property type="component" value="Unassembled WGS sequence"/>
</dbReference>
<dbReference type="EMBL" id="FOOI01000014">
    <property type="protein sequence ID" value="SFH26848.1"/>
    <property type="molecule type" value="Genomic_DNA"/>
</dbReference>
<keyword evidence="5 8" id="KW-1133">Transmembrane helix</keyword>
<dbReference type="PANTHER" id="PTHR23513:SF9">
    <property type="entry name" value="ENTEROBACTIN EXPORTER ENTS"/>
    <property type="match status" value="1"/>
</dbReference>
<dbReference type="Gene3D" id="1.20.1250.20">
    <property type="entry name" value="MFS general substrate transporter like domains"/>
    <property type="match status" value="1"/>
</dbReference>
<evidence type="ECO:0000313" key="11">
    <source>
        <dbReference type="Proteomes" id="UP000199052"/>
    </source>
</evidence>
<keyword evidence="6 8" id="KW-0472">Membrane</keyword>
<dbReference type="CDD" id="cd06173">
    <property type="entry name" value="MFS_MefA_like"/>
    <property type="match status" value="1"/>
</dbReference>
<name>A0A1I2YMQ1_9ACTN</name>
<feature type="transmembrane region" description="Helical" evidence="8">
    <location>
        <begin position="84"/>
        <end position="104"/>
    </location>
</feature>
<dbReference type="Proteomes" id="UP000533017">
    <property type="component" value="Unassembled WGS sequence"/>
</dbReference>
<feature type="transmembrane region" description="Helical" evidence="8">
    <location>
        <begin position="225"/>
        <end position="249"/>
    </location>
</feature>
<dbReference type="InterPro" id="IPR010290">
    <property type="entry name" value="TM_effector"/>
</dbReference>
<evidence type="ECO:0000256" key="5">
    <source>
        <dbReference type="ARBA" id="ARBA00022989"/>
    </source>
</evidence>
<comment type="subcellular location">
    <subcellularLocation>
        <location evidence="1">Cell inner membrane</location>
        <topology evidence="1">Multi-pass membrane protein</topology>
    </subcellularLocation>
</comment>
<evidence type="ECO:0000313" key="12">
    <source>
        <dbReference type="Proteomes" id="UP000533017"/>
    </source>
</evidence>
<feature type="transmembrane region" description="Helical" evidence="8">
    <location>
        <begin position="261"/>
        <end position="278"/>
    </location>
</feature>
<proteinExistence type="predicted"/>
<feature type="transmembrane region" description="Helical" evidence="8">
    <location>
        <begin position="377"/>
        <end position="397"/>
    </location>
</feature>
<dbReference type="PANTHER" id="PTHR23513">
    <property type="entry name" value="INTEGRAL MEMBRANE EFFLUX PROTEIN-RELATED"/>
    <property type="match status" value="1"/>
</dbReference>
<evidence type="ECO:0000256" key="6">
    <source>
        <dbReference type="ARBA" id="ARBA00023136"/>
    </source>
</evidence>
<dbReference type="STRING" id="504797.SAMN05421678_114185"/>
<evidence type="ECO:0000256" key="7">
    <source>
        <dbReference type="SAM" id="MobiDB-lite"/>
    </source>
</evidence>
<evidence type="ECO:0000313" key="10">
    <source>
        <dbReference type="EMBL" id="SFH26848.1"/>
    </source>
</evidence>
<dbReference type="AlphaFoldDB" id="A0A1I2YMQ1"/>
<keyword evidence="3" id="KW-1003">Cell membrane</keyword>
<dbReference type="InterPro" id="IPR036259">
    <property type="entry name" value="MFS_trans_sf"/>
</dbReference>
<dbReference type="Pfam" id="PF05977">
    <property type="entry name" value="MFS_3"/>
    <property type="match status" value="1"/>
</dbReference>
<organism evidence="10 11">
    <name type="scientific">Actinopolymorpha cephalotaxi</name>
    <dbReference type="NCBI Taxonomy" id="504797"/>
    <lineage>
        <taxon>Bacteria</taxon>
        <taxon>Bacillati</taxon>
        <taxon>Actinomycetota</taxon>
        <taxon>Actinomycetes</taxon>
        <taxon>Propionibacteriales</taxon>
        <taxon>Actinopolymorphaceae</taxon>
        <taxon>Actinopolymorpha</taxon>
    </lineage>
</organism>
<sequence length="429" mass="43724">MSFLDGFLDTRPLRSSPAFRRLWVGTTLSGLGGQLTMVAVLYQVWELTGSPAAVGALGLVRAVPMVVFGLVGGSLADAVDRRRLVLLTTVGQLGVAVMLAVQAFTELRSYAVLLVLVAVQSVGGALGAPARRTFVPRLLPAEQVTAGVALSHVSFQFAMLGGPALGGLVIAHAGIGVCYLVDSITFLAALYGVRGLPAMRPVGLPARPGIRTVWEGWRFIATRPALGGAFLTDVFATVLAMPIALFPVVNAERFGGRPETLGLFFTAIAVGGVVAGAVSGRVARSGRPGVVMLVTAGVWGVGLAGFGLAPYLWLALGCLAVAGAADTFSVISRGSIVQLATPDSHRGRVSAVELIVGASGPDVGNFRAGLVGDVTSATFALVAGGVMCVAGVAGVAATNRSLRRFSPTADVAGEPEESGEPGEGLRTAV</sequence>
<evidence type="ECO:0000256" key="3">
    <source>
        <dbReference type="ARBA" id="ARBA00022475"/>
    </source>
</evidence>
<dbReference type="OrthoDB" id="5494559at2"/>
<reference evidence="9 12" key="2">
    <citation type="submission" date="2020-07" db="EMBL/GenBank/DDBJ databases">
        <title>Sequencing the genomes of 1000 actinobacteria strains.</title>
        <authorList>
            <person name="Klenk H.-P."/>
        </authorList>
    </citation>
    <scope>NUCLEOTIDE SEQUENCE [LARGE SCALE GENOMIC DNA]</scope>
    <source>
        <strain evidence="9 12">DSM 45117</strain>
    </source>
</reference>
<dbReference type="RefSeq" id="WP_092886619.1">
    <property type="nucleotide sequence ID" value="NZ_FOOI01000014.1"/>
</dbReference>
<gene>
    <name evidence="9" type="ORF">FHR37_005732</name>
    <name evidence="10" type="ORF">SAMN05421678_114185</name>
</gene>